<dbReference type="Proteomes" id="UP000316962">
    <property type="component" value="Segment"/>
</dbReference>
<protein>
    <submittedName>
        <fullName evidence="1">Uncharacterized protein</fullName>
    </submittedName>
</protein>
<organism evidence="1 2">
    <name type="scientific">Achromobacter phage vB_AxyP_19-32_Axy09</name>
    <dbReference type="NCBI Taxonomy" id="2591040"/>
    <lineage>
        <taxon>Viruses</taxon>
        <taxon>Duplodnaviria</taxon>
        <taxon>Heunggongvirae</taxon>
        <taxon>Uroviricota</taxon>
        <taxon>Caudoviricetes</taxon>
        <taxon>Autographivirales</taxon>
        <taxon>Autoscriptoviridae</taxon>
        <taxon>Axyvirus</taxon>
        <taxon>Axyvirus 1932Axy09</taxon>
    </lineage>
</organism>
<gene>
    <name evidence="1" type="ORF">Axy09_006</name>
</gene>
<evidence type="ECO:0000313" key="1">
    <source>
        <dbReference type="EMBL" id="QDH83897.1"/>
    </source>
</evidence>
<name>A0A514CTU5_9CAUD</name>
<evidence type="ECO:0000313" key="2">
    <source>
        <dbReference type="Proteomes" id="UP000316962"/>
    </source>
</evidence>
<dbReference type="EMBL" id="MK962628">
    <property type="protein sequence ID" value="QDH83897.1"/>
    <property type="molecule type" value="Genomic_DNA"/>
</dbReference>
<proteinExistence type="predicted"/>
<sequence length="110" mass="12592">MKVRYIPQNLTPEQIQEREDADIQRLTALRKSKKGQATLRRLDMRQRKAVNRINVEDAARASGIALTGSRGVRVLPKRPDPAEVHLIRELKAAHTLTLRDKLDSANHRPR</sequence>
<reference evidence="1 2" key="1">
    <citation type="submission" date="2019-05" db="EMBL/GenBank/DDBJ databases">
        <title>Complete genome sequence of sixteen phages from Abidjan, cote d'Ivoire, isolated on a single strain of Achromobacter xylosoxidans.</title>
        <authorList>
            <person name="Essoh C."/>
            <person name="Vernadet J.-P."/>
            <person name="Vergnaud G."/>
            <person name="Pourcel C."/>
        </authorList>
    </citation>
    <scope>NUCLEOTIDE SEQUENCE [LARGE SCALE GENOMIC DNA]</scope>
</reference>
<keyword evidence="2" id="KW-1185">Reference proteome</keyword>
<accession>A0A514CTU5</accession>